<evidence type="ECO:0000256" key="1">
    <source>
        <dbReference type="SAM" id="MobiDB-lite"/>
    </source>
</evidence>
<feature type="compositionally biased region" description="Basic and acidic residues" evidence="1">
    <location>
        <begin position="77"/>
        <end position="93"/>
    </location>
</feature>
<evidence type="ECO:0000313" key="3">
    <source>
        <dbReference type="Proteomes" id="UP000799779"/>
    </source>
</evidence>
<organism evidence="2 3">
    <name type="scientific">Amniculicola lignicola CBS 123094</name>
    <dbReference type="NCBI Taxonomy" id="1392246"/>
    <lineage>
        <taxon>Eukaryota</taxon>
        <taxon>Fungi</taxon>
        <taxon>Dikarya</taxon>
        <taxon>Ascomycota</taxon>
        <taxon>Pezizomycotina</taxon>
        <taxon>Dothideomycetes</taxon>
        <taxon>Pleosporomycetidae</taxon>
        <taxon>Pleosporales</taxon>
        <taxon>Amniculicolaceae</taxon>
        <taxon>Amniculicola</taxon>
    </lineage>
</organism>
<name>A0A6A5X2F8_9PLEO</name>
<accession>A0A6A5X2F8</accession>
<dbReference type="Proteomes" id="UP000799779">
    <property type="component" value="Unassembled WGS sequence"/>
</dbReference>
<dbReference type="OrthoDB" id="3794485at2759"/>
<evidence type="ECO:0000313" key="2">
    <source>
        <dbReference type="EMBL" id="KAF2005396.1"/>
    </source>
</evidence>
<keyword evidence="3" id="KW-1185">Reference proteome</keyword>
<reference evidence="2" key="1">
    <citation type="journal article" date="2020" name="Stud. Mycol.">
        <title>101 Dothideomycetes genomes: a test case for predicting lifestyles and emergence of pathogens.</title>
        <authorList>
            <person name="Haridas S."/>
            <person name="Albert R."/>
            <person name="Binder M."/>
            <person name="Bloem J."/>
            <person name="Labutti K."/>
            <person name="Salamov A."/>
            <person name="Andreopoulos B."/>
            <person name="Baker S."/>
            <person name="Barry K."/>
            <person name="Bills G."/>
            <person name="Bluhm B."/>
            <person name="Cannon C."/>
            <person name="Castanera R."/>
            <person name="Culley D."/>
            <person name="Daum C."/>
            <person name="Ezra D."/>
            <person name="Gonzalez J."/>
            <person name="Henrissat B."/>
            <person name="Kuo A."/>
            <person name="Liang C."/>
            <person name="Lipzen A."/>
            <person name="Lutzoni F."/>
            <person name="Magnuson J."/>
            <person name="Mondo S."/>
            <person name="Nolan M."/>
            <person name="Ohm R."/>
            <person name="Pangilinan J."/>
            <person name="Park H.-J."/>
            <person name="Ramirez L."/>
            <person name="Alfaro M."/>
            <person name="Sun H."/>
            <person name="Tritt A."/>
            <person name="Yoshinaga Y."/>
            <person name="Zwiers L.-H."/>
            <person name="Turgeon B."/>
            <person name="Goodwin S."/>
            <person name="Spatafora J."/>
            <person name="Crous P."/>
            <person name="Grigoriev I."/>
        </authorList>
    </citation>
    <scope>NUCLEOTIDE SEQUENCE</scope>
    <source>
        <strain evidence="2">CBS 123094</strain>
    </source>
</reference>
<feature type="compositionally biased region" description="Low complexity" evidence="1">
    <location>
        <begin position="117"/>
        <end position="131"/>
    </location>
</feature>
<dbReference type="EMBL" id="ML977563">
    <property type="protein sequence ID" value="KAF2005396.1"/>
    <property type="molecule type" value="Genomic_DNA"/>
</dbReference>
<proteinExistence type="predicted"/>
<protein>
    <submittedName>
        <fullName evidence="2">Uncharacterized protein</fullName>
    </submittedName>
</protein>
<sequence>MSTGKESQPSMRFIKRNRHLTDESLPWAGIAFDPPVGSDELFHQLKSAYPSCDNLRQRKHLATIQFLIVELDAMRKKDSEQSKISKSAEDQETRYSNNPANGAADDLDYGCNPQHMPSSESPSGSSSVHSPELVDRSRTLVEDASGPAASSTLSREGEQIIVFDAKDGRSVQPRTKRRMTYEEKIAYKRKRRIGACDQCRRSKGRVMTTPFM</sequence>
<gene>
    <name evidence="2" type="ORF">P154DRAFT_337406</name>
</gene>
<feature type="region of interest" description="Disordered" evidence="1">
    <location>
        <begin position="77"/>
        <end position="134"/>
    </location>
</feature>
<dbReference type="AlphaFoldDB" id="A0A6A5X2F8"/>